<dbReference type="InterPro" id="IPR002104">
    <property type="entry name" value="Integrase_catalytic"/>
</dbReference>
<dbReference type="InterPro" id="IPR013762">
    <property type="entry name" value="Integrase-like_cat_sf"/>
</dbReference>
<evidence type="ECO:0000313" key="5">
    <source>
        <dbReference type="Proteomes" id="UP000215158"/>
    </source>
</evidence>
<proteinExistence type="predicted"/>
<dbReference type="GO" id="GO:0006310">
    <property type="term" value="P:DNA recombination"/>
    <property type="evidence" value="ECO:0007669"/>
    <property type="project" value="UniProtKB-KW"/>
</dbReference>
<dbReference type="AlphaFoldDB" id="A0A248VZ19"/>
<name>A0A248VZ19_9BURK</name>
<dbReference type="InterPro" id="IPR050090">
    <property type="entry name" value="Tyrosine_recombinase_XerCD"/>
</dbReference>
<sequence length="423" mass="47748">MLATYFVSPQRLQELREGRGGALLECFSQVLNECGYAEITARRHIRAAEHLLYWAEVKRLPYDTPNEAILRRFDEHLMRCRCPGYGHTHRLDLLNGVRLFLEHLQQVGVINTSTVEPVTRPPALFTSFCDWMRAQRGTADITLYNYGLVVRALLAKLGEDSGKFDAQSVRQFVLSQTRDRGWAVAKRCTTALHMFFRFLIAEGKCDSRLAAAIPVVAHWRLSALPRYLQPEEVERVIASCSPTSPSGKRDRAILLLLARLGLRAGDILVLRVDDIDWKGAWISVCGKGRRLTKLPLTQEVGRAIVDYLKEERPPAETDILFLRSRAPLRAFASHAAISVIVEQAMRRAGVTCPSRGAAHVLRHSVATSMLRHGASLQDIAAVLRHRSIETTQIYAKVDIAMLQEIAQPWPEVQPCYLKLWSRI</sequence>
<evidence type="ECO:0000256" key="2">
    <source>
        <dbReference type="ARBA" id="ARBA00023172"/>
    </source>
</evidence>
<keyword evidence="1" id="KW-0229">DNA integration</keyword>
<feature type="domain" description="Tyr recombinase" evidence="3">
    <location>
        <begin position="223"/>
        <end position="407"/>
    </location>
</feature>
<dbReference type="PANTHER" id="PTHR30349:SF90">
    <property type="entry name" value="TYROSINE RECOMBINASE XERD"/>
    <property type="match status" value="1"/>
</dbReference>
<dbReference type="KEGG" id="parb:CJU94_38820"/>
<protein>
    <recommendedName>
        <fullName evidence="3">Tyr recombinase domain-containing protein</fullName>
    </recommendedName>
</protein>
<reference evidence="4 5" key="1">
    <citation type="submission" date="2017-08" db="EMBL/GenBank/DDBJ databases">
        <title>Identification and genetic characteristics of simultaneous BTEX- and naphthalene-degrading Paraburkholderia sp. BN5 isolated from petroleum-contaminated soil.</title>
        <authorList>
            <person name="Lee Y."/>
            <person name="Jeon C.O."/>
        </authorList>
    </citation>
    <scope>NUCLEOTIDE SEQUENCE [LARGE SCALE GENOMIC DNA]</scope>
    <source>
        <strain evidence="4 5">BN5</strain>
        <plasmid evidence="4 5">pBN3</plasmid>
    </source>
</reference>
<dbReference type="SUPFAM" id="SSF56349">
    <property type="entry name" value="DNA breaking-rejoining enzymes"/>
    <property type="match status" value="1"/>
</dbReference>
<dbReference type="Pfam" id="PF00589">
    <property type="entry name" value="Phage_integrase"/>
    <property type="match status" value="1"/>
</dbReference>
<dbReference type="Gene3D" id="1.10.443.10">
    <property type="entry name" value="Intergrase catalytic core"/>
    <property type="match status" value="1"/>
</dbReference>
<dbReference type="GO" id="GO:0003677">
    <property type="term" value="F:DNA binding"/>
    <property type="evidence" value="ECO:0007669"/>
    <property type="project" value="InterPro"/>
</dbReference>
<geneLocation type="plasmid" evidence="4 5">
    <name>pBN3</name>
</geneLocation>
<keyword evidence="4" id="KW-0614">Plasmid</keyword>
<dbReference type="PROSITE" id="PS51898">
    <property type="entry name" value="TYR_RECOMBINASE"/>
    <property type="match status" value="1"/>
</dbReference>
<dbReference type="EMBL" id="CP022993">
    <property type="protein sequence ID" value="ASW04123.1"/>
    <property type="molecule type" value="Genomic_DNA"/>
</dbReference>
<dbReference type="RefSeq" id="WP_095423824.1">
    <property type="nucleotide sequence ID" value="NZ_CP022993.1"/>
</dbReference>
<organism evidence="4 5">
    <name type="scientific">Paraburkholderia aromaticivorans</name>
    <dbReference type="NCBI Taxonomy" id="2026199"/>
    <lineage>
        <taxon>Bacteria</taxon>
        <taxon>Pseudomonadati</taxon>
        <taxon>Pseudomonadota</taxon>
        <taxon>Betaproteobacteria</taxon>
        <taxon>Burkholderiales</taxon>
        <taxon>Burkholderiaceae</taxon>
        <taxon>Paraburkholderia</taxon>
    </lineage>
</organism>
<keyword evidence="5" id="KW-1185">Reference proteome</keyword>
<evidence type="ECO:0000259" key="3">
    <source>
        <dbReference type="PROSITE" id="PS51898"/>
    </source>
</evidence>
<keyword evidence="2" id="KW-0233">DNA recombination</keyword>
<accession>A0A248VZ19</accession>
<dbReference type="OrthoDB" id="662444at2"/>
<evidence type="ECO:0000313" key="4">
    <source>
        <dbReference type="EMBL" id="ASW04123.1"/>
    </source>
</evidence>
<gene>
    <name evidence="4" type="ORF">CJU94_38820</name>
</gene>
<dbReference type="Proteomes" id="UP000215158">
    <property type="component" value="Plasmid pBN3"/>
</dbReference>
<dbReference type="InterPro" id="IPR011010">
    <property type="entry name" value="DNA_brk_join_enz"/>
</dbReference>
<dbReference type="CDD" id="cd01188">
    <property type="entry name" value="INT_RitA_C_like"/>
    <property type="match status" value="1"/>
</dbReference>
<evidence type="ECO:0000256" key="1">
    <source>
        <dbReference type="ARBA" id="ARBA00022908"/>
    </source>
</evidence>
<dbReference type="GO" id="GO:0015074">
    <property type="term" value="P:DNA integration"/>
    <property type="evidence" value="ECO:0007669"/>
    <property type="project" value="UniProtKB-KW"/>
</dbReference>
<dbReference type="PANTHER" id="PTHR30349">
    <property type="entry name" value="PHAGE INTEGRASE-RELATED"/>
    <property type="match status" value="1"/>
</dbReference>